<keyword evidence="3" id="KW-1185">Reference proteome</keyword>
<dbReference type="Proteomes" id="UP000664859">
    <property type="component" value="Unassembled WGS sequence"/>
</dbReference>
<comment type="caution">
    <text evidence="2">The sequence shown here is derived from an EMBL/GenBank/DDBJ whole genome shotgun (WGS) entry which is preliminary data.</text>
</comment>
<keyword evidence="1" id="KW-0812">Transmembrane</keyword>
<organism evidence="2 3">
    <name type="scientific">Tribonema minus</name>
    <dbReference type="NCBI Taxonomy" id="303371"/>
    <lineage>
        <taxon>Eukaryota</taxon>
        <taxon>Sar</taxon>
        <taxon>Stramenopiles</taxon>
        <taxon>Ochrophyta</taxon>
        <taxon>PX clade</taxon>
        <taxon>Xanthophyceae</taxon>
        <taxon>Tribonematales</taxon>
        <taxon>Tribonemataceae</taxon>
        <taxon>Tribonema</taxon>
    </lineage>
</organism>
<proteinExistence type="predicted"/>
<reference evidence="2" key="1">
    <citation type="submission" date="2021-02" db="EMBL/GenBank/DDBJ databases">
        <title>First Annotated Genome of the Yellow-green Alga Tribonema minus.</title>
        <authorList>
            <person name="Mahan K.M."/>
        </authorList>
    </citation>
    <scope>NUCLEOTIDE SEQUENCE</scope>
    <source>
        <strain evidence="2">UTEX B ZZ1240</strain>
    </source>
</reference>
<evidence type="ECO:0000256" key="1">
    <source>
        <dbReference type="SAM" id="Phobius"/>
    </source>
</evidence>
<keyword evidence="1" id="KW-1133">Transmembrane helix</keyword>
<name>A0A835Z029_9STRA</name>
<accession>A0A835Z029</accession>
<feature type="transmembrane region" description="Helical" evidence="1">
    <location>
        <begin position="103"/>
        <end position="121"/>
    </location>
</feature>
<evidence type="ECO:0000313" key="2">
    <source>
        <dbReference type="EMBL" id="KAG5183943.1"/>
    </source>
</evidence>
<evidence type="ECO:0000313" key="3">
    <source>
        <dbReference type="Proteomes" id="UP000664859"/>
    </source>
</evidence>
<sequence length="190" mass="21300">MNNRYTLRHHADGRQECAVIVRSSRVADPFDITLDDGILQQAELTCEPAAIAWPEHRYRITFAARGGAPRVQYEVDIKPNMDIDTDILRTLHLQEDTLMSARVQVLTGYNGFLIAALAFLVPDDNNDSASKLLEAVPYLGVFGTLALSVPIFIALKTNYDITDKLKLQERKKLTGGAYVEAWCCYRGYCC</sequence>
<dbReference type="EMBL" id="JAFCMP010000179">
    <property type="protein sequence ID" value="KAG5183943.1"/>
    <property type="molecule type" value="Genomic_DNA"/>
</dbReference>
<dbReference type="AlphaFoldDB" id="A0A835Z029"/>
<keyword evidence="1" id="KW-0472">Membrane</keyword>
<feature type="transmembrane region" description="Helical" evidence="1">
    <location>
        <begin position="136"/>
        <end position="155"/>
    </location>
</feature>
<protein>
    <submittedName>
        <fullName evidence="2">Uncharacterized protein</fullName>
    </submittedName>
</protein>
<gene>
    <name evidence="2" type="ORF">JKP88DRAFT_262895</name>
</gene>